<dbReference type="InterPro" id="IPR002560">
    <property type="entry name" value="Transposase_DDE"/>
</dbReference>
<dbReference type="AlphaFoldDB" id="A0A345BW38"/>
<gene>
    <name evidence="2" type="ORF">DT065_03480</name>
</gene>
<dbReference type="Pfam" id="PF01610">
    <property type="entry name" value="DDE_Tnp_ISL3"/>
    <property type="match status" value="1"/>
</dbReference>
<dbReference type="Proteomes" id="UP000252100">
    <property type="component" value="Chromosome"/>
</dbReference>
<sequence length="347" mass="39899">MLELPDVDIKESYLNAEKNVIFEVTPTEHIQPCPVCLSEQVKRNETKRNGTPYKRCVRHLSMGVSHTYLVLPAIAQACQSCGFHFVWQYDFVDPKNRYTIAFQNQCLQKGHGTTVKSLARFEEAPYTTVERYFKAGLQSESEATQQTCFQNAMDRQGLVLEIDDFAIRKGHTYNTRIHDLKGGSMLDIISGRKKEDLHAHAEEHSYLHVLNPVAVVMDMSFTYHQVIGSWFPQAIRIVDRFHVNRYVTEALQDVRRDVQKGLSPHARKKLKRNHRLLAKRGDKLSDNEQAIVQTIIHYDAKLARAYEWKEAFIEWYDLSTNAEQATVTLKNGTNKAMPSSTKRSKNA</sequence>
<keyword evidence="3" id="KW-1185">Reference proteome</keyword>
<dbReference type="InterPro" id="IPR047951">
    <property type="entry name" value="Transpos_ISL3"/>
</dbReference>
<accession>A0A345BW38</accession>
<evidence type="ECO:0000313" key="2">
    <source>
        <dbReference type="EMBL" id="AXF55169.1"/>
    </source>
</evidence>
<reference evidence="2 3" key="1">
    <citation type="journal article" date="2018" name="J. Microbiol.">
        <title>Salicibibacter kimchii gen. nov., sp. nov., a moderately halophilic and alkalitolerant bacterium in the family Bacillaceae, isolated from kimchi.</title>
        <authorList>
            <person name="Jang J.Y."/>
            <person name="Oh Y.J."/>
            <person name="Lim S.K."/>
            <person name="Park H.K."/>
            <person name="Lee C."/>
            <person name="Kim J.Y."/>
            <person name="Lee M.A."/>
            <person name="Choi H.J."/>
        </authorList>
    </citation>
    <scope>NUCLEOTIDE SEQUENCE [LARGE SCALE GENOMIC DNA]</scope>
    <source>
        <strain evidence="2 3">NKC1-1</strain>
    </source>
</reference>
<name>A0A345BW38_9BACI</name>
<dbReference type="EMBL" id="CP031092">
    <property type="protein sequence ID" value="AXF55169.1"/>
    <property type="molecule type" value="Genomic_DNA"/>
</dbReference>
<feature type="domain" description="Transposase IS204/IS1001/IS1096/IS1165 DDE" evidence="1">
    <location>
        <begin position="161"/>
        <end position="343"/>
    </location>
</feature>
<evidence type="ECO:0000259" key="1">
    <source>
        <dbReference type="Pfam" id="PF01610"/>
    </source>
</evidence>
<dbReference type="PANTHER" id="PTHR33498">
    <property type="entry name" value="TRANSPOSASE FOR INSERTION SEQUENCE ELEMENT IS1557"/>
    <property type="match status" value="1"/>
</dbReference>
<proteinExistence type="predicted"/>
<dbReference type="KEGG" id="rue:DT065_03480"/>
<dbReference type="PANTHER" id="PTHR33498:SF1">
    <property type="entry name" value="TRANSPOSASE FOR INSERTION SEQUENCE ELEMENT IS1557"/>
    <property type="match status" value="1"/>
</dbReference>
<dbReference type="OrthoDB" id="6197054at2"/>
<protein>
    <submittedName>
        <fullName evidence="2">Transposase</fullName>
    </submittedName>
</protein>
<organism evidence="2 3">
    <name type="scientific">Salicibibacter kimchii</name>
    <dbReference type="NCBI Taxonomy" id="2099786"/>
    <lineage>
        <taxon>Bacteria</taxon>
        <taxon>Bacillati</taxon>
        <taxon>Bacillota</taxon>
        <taxon>Bacilli</taxon>
        <taxon>Bacillales</taxon>
        <taxon>Bacillaceae</taxon>
        <taxon>Salicibibacter</taxon>
    </lineage>
</organism>
<evidence type="ECO:0000313" key="3">
    <source>
        <dbReference type="Proteomes" id="UP000252100"/>
    </source>
</evidence>